<dbReference type="EMBL" id="JANBPW010006054">
    <property type="protein sequence ID" value="KAJ1931334.1"/>
    <property type="molecule type" value="Genomic_DNA"/>
</dbReference>
<dbReference type="Proteomes" id="UP001150603">
    <property type="component" value="Unassembled WGS sequence"/>
</dbReference>
<keyword evidence="2" id="KW-1185">Reference proteome</keyword>
<sequence length="234" mass="26084">LVSSDEHQRLETPRSSILGGKKSQPNIVVGSAKRRDFELLLDDDYQYDRFRKFAASCFCAELVAFLDDYQMLKAATLVAFENGNLMDGGDTPEYPSSIDDGFIQSSGQTLSSGNRGRFSGGFGGKQARNMPLKLRTNAIVSILEAAKLAFPTYRLSPATMFPAAVQDRFVLFVSKFIRPESLMTVNIPGAIIQDIYAHLNQRQLTLTILDCAKDEVVNLLYTDVYVRFRTKMGK</sequence>
<organism evidence="1 2">
    <name type="scientific">Linderina macrospora</name>
    <dbReference type="NCBI Taxonomy" id="4868"/>
    <lineage>
        <taxon>Eukaryota</taxon>
        <taxon>Fungi</taxon>
        <taxon>Fungi incertae sedis</taxon>
        <taxon>Zoopagomycota</taxon>
        <taxon>Kickxellomycotina</taxon>
        <taxon>Kickxellomycetes</taxon>
        <taxon>Kickxellales</taxon>
        <taxon>Kickxellaceae</taxon>
        <taxon>Linderina</taxon>
    </lineage>
</organism>
<accession>A0ACC1IZ24</accession>
<protein>
    <submittedName>
        <fullName evidence="1">Uncharacterized protein</fullName>
    </submittedName>
</protein>
<feature type="non-terminal residue" evidence="1">
    <location>
        <position position="1"/>
    </location>
</feature>
<evidence type="ECO:0000313" key="2">
    <source>
        <dbReference type="Proteomes" id="UP001150603"/>
    </source>
</evidence>
<proteinExistence type="predicted"/>
<reference evidence="1" key="1">
    <citation type="submission" date="2022-07" db="EMBL/GenBank/DDBJ databases">
        <title>Phylogenomic reconstructions and comparative analyses of Kickxellomycotina fungi.</title>
        <authorList>
            <person name="Reynolds N.K."/>
            <person name="Stajich J.E."/>
            <person name="Barry K."/>
            <person name="Grigoriev I.V."/>
            <person name="Crous P."/>
            <person name="Smith M.E."/>
        </authorList>
    </citation>
    <scope>NUCLEOTIDE SEQUENCE</scope>
    <source>
        <strain evidence="1">NRRL 5244</strain>
    </source>
</reference>
<name>A0ACC1IZ24_9FUNG</name>
<evidence type="ECO:0000313" key="1">
    <source>
        <dbReference type="EMBL" id="KAJ1931334.1"/>
    </source>
</evidence>
<gene>
    <name evidence="1" type="ORF">FBU59_006745</name>
</gene>
<comment type="caution">
    <text evidence="1">The sequence shown here is derived from an EMBL/GenBank/DDBJ whole genome shotgun (WGS) entry which is preliminary data.</text>
</comment>